<name>A0ACA9RFV0_9GLOM</name>
<keyword evidence="2" id="KW-1185">Reference proteome</keyword>
<organism evidence="1 2">
    <name type="scientific">Cetraspora pellucida</name>
    <dbReference type="NCBI Taxonomy" id="1433469"/>
    <lineage>
        <taxon>Eukaryota</taxon>
        <taxon>Fungi</taxon>
        <taxon>Fungi incertae sedis</taxon>
        <taxon>Mucoromycota</taxon>
        <taxon>Glomeromycotina</taxon>
        <taxon>Glomeromycetes</taxon>
        <taxon>Diversisporales</taxon>
        <taxon>Gigasporaceae</taxon>
        <taxon>Cetraspora</taxon>
    </lineage>
</organism>
<accession>A0ACA9RFV0</accession>
<protein>
    <submittedName>
        <fullName evidence="1">17877_t:CDS:1</fullName>
    </submittedName>
</protein>
<gene>
    <name evidence="1" type="ORF">SPELUC_LOCUS17354</name>
</gene>
<comment type="caution">
    <text evidence="1">The sequence shown here is derived from an EMBL/GenBank/DDBJ whole genome shotgun (WGS) entry which is preliminary data.</text>
</comment>
<evidence type="ECO:0000313" key="1">
    <source>
        <dbReference type="EMBL" id="CAG8792493.1"/>
    </source>
</evidence>
<feature type="non-terminal residue" evidence="1">
    <location>
        <position position="156"/>
    </location>
</feature>
<proteinExistence type="predicted"/>
<dbReference type="Proteomes" id="UP000789366">
    <property type="component" value="Unassembled WGS sequence"/>
</dbReference>
<evidence type="ECO:0000313" key="2">
    <source>
        <dbReference type="Proteomes" id="UP000789366"/>
    </source>
</evidence>
<sequence length="156" mass="17412">LIPIYFCTNFIIPNSSPQILQIINDVDINFKISYAEHVEGSEGPDMKYKFLFDLSNIVSRAFSGPSEQAPTPTKKKTADSIQTSPQSRSSNISNAKDISSKVEAEWNPWTTISLDFEVNQIYLEIFTDDGSGDKALDASSLSRFSLNQTKVGYKMK</sequence>
<feature type="non-terminal residue" evidence="1">
    <location>
        <position position="1"/>
    </location>
</feature>
<dbReference type="EMBL" id="CAJVPW010070574">
    <property type="protein sequence ID" value="CAG8792493.1"/>
    <property type="molecule type" value="Genomic_DNA"/>
</dbReference>
<reference evidence="1" key="1">
    <citation type="submission" date="2021-06" db="EMBL/GenBank/DDBJ databases">
        <authorList>
            <person name="Kallberg Y."/>
            <person name="Tangrot J."/>
            <person name="Rosling A."/>
        </authorList>
    </citation>
    <scope>NUCLEOTIDE SEQUENCE</scope>
    <source>
        <strain evidence="1">28 12/20/2015</strain>
    </source>
</reference>